<dbReference type="Proteomes" id="UP001341444">
    <property type="component" value="Unassembled WGS sequence"/>
</dbReference>
<evidence type="ECO:0000313" key="2">
    <source>
        <dbReference type="Proteomes" id="UP001341444"/>
    </source>
</evidence>
<gene>
    <name evidence="1" type="ORF">P4T90_07510</name>
</gene>
<reference evidence="1 2" key="1">
    <citation type="submission" date="2023-03" db="EMBL/GenBank/DDBJ databases">
        <title>Bacillus Genome Sequencing.</title>
        <authorList>
            <person name="Dunlap C."/>
        </authorList>
    </citation>
    <scope>NUCLEOTIDE SEQUENCE [LARGE SCALE GENOMIC DNA]</scope>
    <source>
        <strain evidence="1 2">B-23453</strain>
    </source>
</reference>
<name>A0ABU6MFY1_9BACI</name>
<organism evidence="1 2">
    <name type="scientific">Heyndrickxia acidicola</name>
    <dbReference type="NCBI Taxonomy" id="209389"/>
    <lineage>
        <taxon>Bacteria</taxon>
        <taxon>Bacillati</taxon>
        <taxon>Bacillota</taxon>
        <taxon>Bacilli</taxon>
        <taxon>Bacillales</taxon>
        <taxon>Bacillaceae</taxon>
        <taxon>Heyndrickxia</taxon>
    </lineage>
</organism>
<dbReference type="EMBL" id="JARMAB010000008">
    <property type="protein sequence ID" value="MED1202941.1"/>
    <property type="molecule type" value="Genomic_DNA"/>
</dbReference>
<proteinExistence type="predicted"/>
<comment type="caution">
    <text evidence="1">The sequence shown here is derived from an EMBL/GenBank/DDBJ whole genome shotgun (WGS) entry which is preliminary data.</text>
</comment>
<accession>A0ABU6MFY1</accession>
<dbReference type="RefSeq" id="WP_066267341.1">
    <property type="nucleotide sequence ID" value="NZ_JARMAB010000008.1"/>
</dbReference>
<evidence type="ECO:0008006" key="3">
    <source>
        <dbReference type="Google" id="ProtNLM"/>
    </source>
</evidence>
<protein>
    <recommendedName>
        <fullName evidence="3">Group-specific protein</fullName>
    </recommendedName>
</protein>
<evidence type="ECO:0000313" key="1">
    <source>
        <dbReference type="EMBL" id="MED1202941.1"/>
    </source>
</evidence>
<sequence length="127" mass="15036">MSNELSSGIKISITRSITYVFEQYMESLEWNEEKFSHEAFIQHWKDYIQNHASWYKKVDEDIKTSSDFHEYIASKMNEVIDRILSEAPTKEQIEEIEKLEKQTGKEYTFSCKAEAKYILGKHLSAKK</sequence>
<keyword evidence="2" id="KW-1185">Reference proteome</keyword>